<name>A0A5A9N7X7_9TELE</name>
<keyword evidence="2" id="KW-1185">Reference proteome</keyword>
<accession>A0A5A9N7X7</accession>
<dbReference type="Proteomes" id="UP000324632">
    <property type="component" value="Chromosome 21"/>
</dbReference>
<protein>
    <submittedName>
        <fullName evidence="1">Uncharacterized protein</fullName>
    </submittedName>
</protein>
<sequence length="135" mass="14702">MAYGLTSRIGIAHPNVVASEVHLNAFRPRLHILLHFLMPRPNRPIIVYRWAQPAGRVQGGSLSELLCRGQLSGGGVRVRGGGPEHHALTPEPTQQFASLVPSETPPLPNPGDPPLVVCDMRWETKIVAKTSQQVP</sequence>
<reference evidence="1 2" key="1">
    <citation type="journal article" date="2019" name="Mol. Ecol. Resour.">
        <title>Chromosome-level genome assembly of Triplophysa tibetana, a fish adapted to the harsh high-altitude environment of the Tibetan Plateau.</title>
        <authorList>
            <person name="Yang X."/>
            <person name="Liu H."/>
            <person name="Ma Z."/>
            <person name="Zou Y."/>
            <person name="Zou M."/>
            <person name="Mao Y."/>
            <person name="Li X."/>
            <person name="Wang H."/>
            <person name="Chen T."/>
            <person name="Wang W."/>
            <person name="Yang R."/>
        </authorList>
    </citation>
    <scope>NUCLEOTIDE SEQUENCE [LARGE SCALE GENOMIC DNA]</scope>
    <source>
        <strain evidence="1">TTIB1903HZAU</strain>
        <tissue evidence="1">Muscle</tissue>
    </source>
</reference>
<comment type="caution">
    <text evidence="1">The sequence shown here is derived from an EMBL/GenBank/DDBJ whole genome shotgun (WGS) entry which is preliminary data.</text>
</comment>
<evidence type="ECO:0000313" key="1">
    <source>
        <dbReference type="EMBL" id="KAA0705338.1"/>
    </source>
</evidence>
<proteinExistence type="predicted"/>
<gene>
    <name evidence="1" type="ORF">E1301_Tti009797</name>
</gene>
<organism evidence="1 2">
    <name type="scientific">Triplophysa tibetana</name>
    <dbReference type="NCBI Taxonomy" id="1572043"/>
    <lineage>
        <taxon>Eukaryota</taxon>
        <taxon>Metazoa</taxon>
        <taxon>Chordata</taxon>
        <taxon>Craniata</taxon>
        <taxon>Vertebrata</taxon>
        <taxon>Euteleostomi</taxon>
        <taxon>Actinopterygii</taxon>
        <taxon>Neopterygii</taxon>
        <taxon>Teleostei</taxon>
        <taxon>Ostariophysi</taxon>
        <taxon>Cypriniformes</taxon>
        <taxon>Nemacheilidae</taxon>
        <taxon>Triplophysa</taxon>
    </lineage>
</organism>
<dbReference type="EMBL" id="SOYY01000021">
    <property type="protein sequence ID" value="KAA0705338.1"/>
    <property type="molecule type" value="Genomic_DNA"/>
</dbReference>
<evidence type="ECO:0000313" key="2">
    <source>
        <dbReference type="Proteomes" id="UP000324632"/>
    </source>
</evidence>
<dbReference type="AlphaFoldDB" id="A0A5A9N7X7"/>